<organism evidence="12 13">
    <name type="scientific">Caenorhabditis bovis</name>
    <dbReference type="NCBI Taxonomy" id="2654633"/>
    <lineage>
        <taxon>Eukaryota</taxon>
        <taxon>Metazoa</taxon>
        <taxon>Ecdysozoa</taxon>
        <taxon>Nematoda</taxon>
        <taxon>Chromadorea</taxon>
        <taxon>Rhabditida</taxon>
        <taxon>Rhabditina</taxon>
        <taxon>Rhabditomorpha</taxon>
        <taxon>Rhabditoidea</taxon>
        <taxon>Rhabditidae</taxon>
        <taxon>Peloderinae</taxon>
        <taxon>Caenorhabditis</taxon>
    </lineage>
</organism>
<feature type="transmembrane region" description="Helical" evidence="11">
    <location>
        <begin position="398"/>
        <end position="424"/>
    </location>
</feature>
<evidence type="ECO:0000256" key="2">
    <source>
        <dbReference type="ARBA" id="ARBA00006513"/>
    </source>
</evidence>
<keyword evidence="8" id="KW-0406">Ion transport</keyword>
<evidence type="ECO:0000256" key="8">
    <source>
        <dbReference type="ARBA" id="ARBA00023065"/>
    </source>
</evidence>
<dbReference type="PANTHER" id="PTHR21522:SF29">
    <property type="entry name" value="OTOPETRIN-2"/>
    <property type="match status" value="1"/>
</dbReference>
<feature type="transmembrane region" description="Helical" evidence="11">
    <location>
        <begin position="444"/>
        <end position="465"/>
    </location>
</feature>
<evidence type="ECO:0000256" key="1">
    <source>
        <dbReference type="ARBA" id="ARBA00004651"/>
    </source>
</evidence>
<feature type="transmembrane region" description="Helical" evidence="11">
    <location>
        <begin position="519"/>
        <end position="535"/>
    </location>
</feature>
<dbReference type="GO" id="GO:0015252">
    <property type="term" value="F:proton channel activity"/>
    <property type="evidence" value="ECO:0007669"/>
    <property type="project" value="InterPro"/>
</dbReference>
<comment type="subcellular location">
    <subcellularLocation>
        <location evidence="1">Cell membrane</location>
        <topology evidence="1">Multi-pass membrane protein</topology>
    </subcellularLocation>
</comment>
<keyword evidence="3" id="KW-0813">Transport</keyword>
<dbReference type="Proteomes" id="UP000494206">
    <property type="component" value="Unassembled WGS sequence"/>
</dbReference>
<evidence type="ECO:0000313" key="13">
    <source>
        <dbReference type="Proteomes" id="UP000494206"/>
    </source>
</evidence>
<reference evidence="12 13" key="1">
    <citation type="submission" date="2020-04" db="EMBL/GenBank/DDBJ databases">
        <authorList>
            <person name="Laetsch R D."/>
            <person name="Stevens L."/>
            <person name="Kumar S."/>
            <person name="Blaxter L. M."/>
        </authorList>
    </citation>
    <scope>NUCLEOTIDE SEQUENCE [LARGE SCALE GENOMIC DNA]</scope>
</reference>
<dbReference type="EMBL" id="CADEPM010000001">
    <property type="protein sequence ID" value="CAB3396889.1"/>
    <property type="molecule type" value="Genomic_DNA"/>
</dbReference>
<feature type="transmembrane region" description="Helical" evidence="11">
    <location>
        <begin position="318"/>
        <end position="338"/>
    </location>
</feature>
<proteinExistence type="inferred from homology"/>
<dbReference type="OrthoDB" id="6429739at2759"/>
<evidence type="ECO:0000256" key="9">
    <source>
        <dbReference type="ARBA" id="ARBA00023136"/>
    </source>
</evidence>
<feature type="transmembrane region" description="Helical" evidence="11">
    <location>
        <begin position="368"/>
        <end position="392"/>
    </location>
</feature>
<evidence type="ECO:0000256" key="7">
    <source>
        <dbReference type="ARBA" id="ARBA00022989"/>
    </source>
</evidence>
<keyword evidence="10" id="KW-0407">Ion channel</keyword>
<dbReference type="GO" id="GO:0005886">
    <property type="term" value="C:plasma membrane"/>
    <property type="evidence" value="ECO:0007669"/>
    <property type="project" value="UniProtKB-SubCell"/>
</dbReference>
<evidence type="ECO:0000256" key="11">
    <source>
        <dbReference type="SAM" id="Phobius"/>
    </source>
</evidence>
<comment type="caution">
    <text evidence="12">The sequence shown here is derived from an EMBL/GenBank/DDBJ whole genome shotgun (WGS) entry which is preliminary data.</text>
</comment>
<feature type="transmembrane region" description="Helical" evidence="11">
    <location>
        <begin position="161"/>
        <end position="184"/>
    </location>
</feature>
<dbReference type="PANTHER" id="PTHR21522">
    <property type="entry name" value="PROTON CHANNEL OTOP"/>
    <property type="match status" value="1"/>
</dbReference>
<evidence type="ECO:0000313" key="12">
    <source>
        <dbReference type="EMBL" id="CAB3396889.1"/>
    </source>
</evidence>
<keyword evidence="7 11" id="KW-1133">Transmembrane helix</keyword>
<keyword evidence="4" id="KW-1003">Cell membrane</keyword>
<evidence type="ECO:0000256" key="6">
    <source>
        <dbReference type="ARBA" id="ARBA00022781"/>
    </source>
</evidence>
<sequence length="606" mass="68899">MVVRTTSKNDLARREHLPEHKPQFSIPSPSESPKHFDFEPHVVETNLHDPKPQWIVNSKALHFLYKLLSSMYVCVLTIVACLISLSSPWSSSSLWLAETIFSMLMYGIAIVFFIYVYLFVIYPKPVNTFILFLNKKTKWMPRPERFLIEEPVHNGEGAGTFYLRLGALFFGTIGSVLLGCEIYLSFTEHSYHHFTVAKYIMWIIFTYVQMHFLFTNSKITFKKDNRLATFGLMHCVAVNLWTWFSLCLVKAQVKKAKKKKKELAAATTQSSSSSSEESDATAADLVIEAVTVIANETKLEDLYYRMLGMGKLGDVSNFLLTCLVEYSLIGAAVCFIIWKYMGHSHDGGHSENGEGKKKKRVRLECKSVTLGMFMGIILMIGTFVTIGIYMMLYGQGKIYQASLVIGITNLILFIMALLACFFGLWRMRVLQYRLHAHGEVIDEILLIIGLVAEILYCSVGFDLAVDAQKKGLGYENLSIAVFLFRIIQVIVQSTFILIASRLRCFSPENARKQPGKQTITFLLTINITLFVYHTFEGMKAYYGFPDAMENKYFELMNACSPLIVFYRFHSSACFAEIWKHAFTTKHNHHHDAHSAPNSPSTHAHSA</sequence>
<evidence type="ECO:0000256" key="10">
    <source>
        <dbReference type="ARBA" id="ARBA00023303"/>
    </source>
</evidence>
<keyword evidence="13" id="KW-1185">Reference proteome</keyword>
<evidence type="ECO:0000256" key="3">
    <source>
        <dbReference type="ARBA" id="ARBA00022448"/>
    </source>
</evidence>
<dbReference type="AlphaFoldDB" id="A0A8S1EGU2"/>
<accession>A0A8S1EGU2</accession>
<name>A0A8S1EGU2_9PELO</name>
<comment type="similarity">
    <text evidence="2">Belongs to the otopetrin family.</text>
</comment>
<keyword evidence="5 11" id="KW-0812">Transmembrane</keyword>
<keyword evidence="9 11" id="KW-0472">Membrane</keyword>
<feature type="transmembrane region" description="Helical" evidence="11">
    <location>
        <begin position="227"/>
        <end position="244"/>
    </location>
</feature>
<feature type="transmembrane region" description="Helical" evidence="11">
    <location>
        <begin position="196"/>
        <end position="215"/>
    </location>
</feature>
<gene>
    <name evidence="12" type="ORF">CBOVIS_LOCUS383</name>
</gene>
<evidence type="ECO:0000256" key="4">
    <source>
        <dbReference type="ARBA" id="ARBA00022475"/>
    </source>
</evidence>
<dbReference type="Pfam" id="PF03189">
    <property type="entry name" value="Otopetrin"/>
    <property type="match status" value="1"/>
</dbReference>
<feature type="transmembrane region" description="Helical" evidence="11">
    <location>
        <begin position="63"/>
        <end position="85"/>
    </location>
</feature>
<feature type="transmembrane region" description="Helical" evidence="11">
    <location>
        <begin position="100"/>
        <end position="122"/>
    </location>
</feature>
<evidence type="ECO:0000256" key="5">
    <source>
        <dbReference type="ARBA" id="ARBA00022692"/>
    </source>
</evidence>
<feature type="transmembrane region" description="Helical" evidence="11">
    <location>
        <begin position="477"/>
        <end position="498"/>
    </location>
</feature>
<dbReference type="InterPro" id="IPR004878">
    <property type="entry name" value="Otopetrin"/>
</dbReference>
<protein>
    <submittedName>
        <fullName evidence="12">Uncharacterized protein</fullName>
    </submittedName>
</protein>
<keyword evidence="6" id="KW-0375">Hydrogen ion transport</keyword>